<accession>A0ABS3ASF8</accession>
<keyword evidence="2" id="KW-1185">Reference proteome</keyword>
<dbReference type="EMBL" id="JAFITO010000003">
    <property type="protein sequence ID" value="MBN4068054.1"/>
    <property type="molecule type" value="Genomic_DNA"/>
</dbReference>
<dbReference type="Proteomes" id="UP000717534">
    <property type="component" value="Unassembled WGS sequence"/>
</dbReference>
<organism evidence="1 2">
    <name type="scientific">Desulfotalea psychrophila</name>
    <dbReference type="NCBI Taxonomy" id="84980"/>
    <lineage>
        <taxon>Bacteria</taxon>
        <taxon>Pseudomonadati</taxon>
        <taxon>Thermodesulfobacteriota</taxon>
        <taxon>Desulfobulbia</taxon>
        <taxon>Desulfobulbales</taxon>
        <taxon>Desulfocapsaceae</taxon>
        <taxon>Desulfotalea</taxon>
    </lineage>
</organism>
<gene>
    <name evidence="1" type="ORF">JYU06_00815</name>
</gene>
<comment type="caution">
    <text evidence="1">The sequence shown here is derived from an EMBL/GenBank/DDBJ whole genome shotgun (WGS) entry which is preliminary data.</text>
</comment>
<evidence type="ECO:0000313" key="1">
    <source>
        <dbReference type="EMBL" id="MBN4068054.1"/>
    </source>
</evidence>
<protein>
    <submittedName>
        <fullName evidence="1">Uncharacterized protein</fullName>
    </submittedName>
</protein>
<reference evidence="1 2" key="1">
    <citation type="submission" date="2021-02" db="EMBL/GenBank/DDBJ databases">
        <title>Activity-based single-cell genomes from oceanic crustal fluid captures similar information to metagenomic and metatranscriptomic surveys with orders of magnitude less sampling.</title>
        <authorList>
            <person name="D'Angelo T.S."/>
            <person name="Orcutt B.N."/>
        </authorList>
    </citation>
    <scope>NUCLEOTIDE SEQUENCE [LARGE SCALE GENOMIC DNA]</scope>
    <source>
        <strain evidence="1">AH-315-G02</strain>
    </source>
</reference>
<evidence type="ECO:0000313" key="2">
    <source>
        <dbReference type="Proteomes" id="UP000717534"/>
    </source>
</evidence>
<proteinExistence type="predicted"/>
<sequence length="284" mass="32255">MNNNATDFRADALQAFNQVVEPYLRKKMGHEIAALLIDKTLELSLAESSSAKDAFTRLCSKLLEIRLGKRDIPFVSLVLDREELSSLQENFIRDYDSRCGQDQNHLTIDTVFDRLLAPDLVDVLGEELVTYLKKLYVDKIETMVGIADHLRFTTAMENLSETMPLLQEAEYTERIRGIADILQKQQADSAEHPDTAFSAITLQDGIEQIIIPDLAEILGKGPILDALVEEAEKQCSGIFSDELARFSQFVKILNKSDIILNMFGDHWTSDKESEWIKEFRELLI</sequence>
<name>A0ABS3ASF8_9BACT</name>